<comment type="caution">
    <text evidence="1">The sequence shown here is derived from an EMBL/GenBank/DDBJ whole genome shotgun (WGS) entry which is preliminary data.</text>
</comment>
<name>A0A8H7ASB9_9EURO</name>
<gene>
    <name evidence="1" type="ORF">GJ744_001849</name>
</gene>
<proteinExistence type="predicted"/>
<reference evidence="1" key="1">
    <citation type="submission" date="2020-02" db="EMBL/GenBank/DDBJ databases">
        <authorList>
            <person name="Palmer J.M."/>
        </authorList>
    </citation>
    <scope>NUCLEOTIDE SEQUENCE</scope>
    <source>
        <strain evidence="1">EPUS1.4</strain>
        <tissue evidence="1">Thallus</tissue>
    </source>
</reference>
<dbReference type="Proteomes" id="UP000606974">
    <property type="component" value="Unassembled WGS sequence"/>
</dbReference>
<organism evidence="1 2">
    <name type="scientific">Endocarpon pusillum</name>
    <dbReference type="NCBI Taxonomy" id="364733"/>
    <lineage>
        <taxon>Eukaryota</taxon>
        <taxon>Fungi</taxon>
        <taxon>Dikarya</taxon>
        <taxon>Ascomycota</taxon>
        <taxon>Pezizomycotina</taxon>
        <taxon>Eurotiomycetes</taxon>
        <taxon>Chaetothyriomycetidae</taxon>
        <taxon>Verrucariales</taxon>
        <taxon>Verrucariaceae</taxon>
        <taxon>Endocarpon</taxon>
    </lineage>
</organism>
<dbReference type="OrthoDB" id="10042665at2759"/>
<sequence>MLLTAATLVLQQQPEVEKNLHVLSLYLLSGKLSFHPNWERLRVIYIYYPNQKEVREQLIKTRREFVKLQGIHYRQYEGCAFTYINGGRVKFHIRGRIMVDAKAFREMNPNQSQPKLTSFADGFDLTDWGDIDAEKTEKVIGDGLDPSSLSDQVLLRCSATVRGFWFREKSWLEFGVTGIHEID</sequence>
<keyword evidence="2" id="KW-1185">Reference proteome</keyword>
<evidence type="ECO:0000313" key="2">
    <source>
        <dbReference type="Proteomes" id="UP000606974"/>
    </source>
</evidence>
<dbReference type="AlphaFoldDB" id="A0A8H7ASB9"/>
<dbReference type="EMBL" id="JAACFV010000013">
    <property type="protein sequence ID" value="KAF7512281.1"/>
    <property type="molecule type" value="Genomic_DNA"/>
</dbReference>
<protein>
    <submittedName>
        <fullName evidence="1">Uncharacterized protein</fullName>
    </submittedName>
</protein>
<accession>A0A8H7ASB9</accession>
<dbReference type="PANTHER" id="PTHR46411">
    <property type="entry name" value="FAMILY ATPASE, PUTATIVE-RELATED"/>
    <property type="match status" value="1"/>
</dbReference>
<dbReference type="PANTHER" id="PTHR46411:SF3">
    <property type="entry name" value="AAA+ ATPASE DOMAIN-CONTAINING PROTEIN"/>
    <property type="match status" value="1"/>
</dbReference>
<evidence type="ECO:0000313" key="1">
    <source>
        <dbReference type="EMBL" id="KAF7512281.1"/>
    </source>
</evidence>